<dbReference type="CDD" id="cd00267">
    <property type="entry name" value="ABC_ATPase"/>
    <property type="match status" value="1"/>
</dbReference>
<dbReference type="SUPFAM" id="SSF56436">
    <property type="entry name" value="C-type lectin-like"/>
    <property type="match status" value="1"/>
</dbReference>
<dbReference type="OrthoDB" id="659at2759"/>
<reference evidence="3" key="2">
    <citation type="submission" date="2021-02" db="EMBL/GenBank/DDBJ databases">
        <title>Aspergillus puulaauensis MK2 genome sequence.</title>
        <authorList>
            <person name="Futagami T."/>
            <person name="Mori K."/>
            <person name="Kadooka C."/>
            <person name="Tanaka T."/>
        </authorList>
    </citation>
    <scope>NUCLEOTIDE SEQUENCE</scope>
    <source>
        <strain evidence="3">MK2</strain>
    </source>
</reference>
<dbReference type="KEGG" id="apuu:APUU_10321A"/>
<protein>
    <submittedName>
        <fullName evidence="3">Uncharacterized protein</fullName>
    </submittedName>
</protein>
<dbReference type="Proteomes" id="UP000654913">
    <property type="component" value="Chromosome 1"/>
</dbReference>
<evidence type="ECO:0000313" key="4">
    <source>
        <dbReference type="Proteomes" id="UP000654913"/>
    </source>
</evidence>
<sequence>MLIRRAEVAILFYLESKLFNGYSAKGLRKRTSDDKPEEPVYFTALEVVRDNRVLLLTGPSGSGKTTFAKYLCFCLEAHKRQTVRGVLRNESGELHDEFWNDVDILPCYFAIESGEALEDLVDATIPRILDVSGSGAERFDQKQEILFVIDGGNWVTDDGLNALTKLVSLLEGLDHARLLVLSDTTALRSWKPPPGISRYNFLPLLHTQRKEAVTRLAGMAASQAIANGGAASNPAVFALALQSGHPGGEAENVLDSWLSTISPDGIAAIEFARTAFERLVDVKLQDDHGTSASEQHILSSVGAVQQLLAARHLETLSVEEAVHVFHRNSVTAEPVIRSLLVRLSKSGKSHNLARALVEGAGHISQRGALLVSTLRAECELLHEEITAHMLAIINEAALSVGERQQAGRVLSRLGDPRDLTELASVPGGTFVMGSESHPNSQPKSPVTFGGFRMGVYPVVNRDYATFVQDTGREWRSPDGLDSERQNAPATDLTWHDARAYCKWLTNRWRASGKISQTSYVRLPTEPEWERACNGDYNQLSAQGPIYPWGLEWRDNAANYEETGLNNTCAVGLFPSGRSAHGCYDMAGQVWEWCTTLWGEDMSTPSFGYPWADDGREYLDAPESVRRVLRGGCFSSGRLKACGTYRGSLEPAGFWRGNGFRIVVEDI</sequence>
<gene>
    <name evidence="3" type="ORF">APUU_10321A</name>
</gene>
<keyword evidence="4" id="KW-1185">Reference proteome</keyword>
<name>A0A7R7XAJ0_9EURO</name>
<dbReference type="RefSeq" id="XP_041549687.1">
    <property type="nucleotide sequence ID" value="XM_041699497.1"/>
</dbReference>
<feature type="domain" description="Sulfatase-modifying factor enzyme-like" evidence="1">
    <location>
        <begin position="420"/>
        <end position="662"/>
    </location>
</feature>
<dbReference type="InterPro" id="IPR051043">
    <property type="entry name" value="Sulfatase_Mod_Factor_Kinase"/>
</dbReference>
<reference evidence="3" key="1">
    <citation type="submission" date="2021-01" db="EMBL/GenBank/DDBJ databases">
        <authorList>
            <consortium name="Aspergillus puulaauensis MK2 genome sequencing consortium"/>
            <person name="Kazuki M."/>
            <person name="Futagami T."/>
        </authorList>
    </citation>
    <scope>NUCLEOTIDE SEQUENCE</scope>
    <source>
        <strain evidence="3">MK2</strain>
    </source>
</reference>
<dbReference type="AlphaFoldDB" id="A0A7R7XAJ0"/>
<accession>A0A7R7XAJ0</accession>
<dbReference type="InterPro" id="IPR005532">
    <property type="entry name" value="SUMF_dom"/>
</dbReference>
<dbReference type="PANTHER" id="PTHR23150">
    <property type="entry name" value="SULFATASE MODIFYING FACTOR 1, 2"/>
    <property type="match status" value="1"/>
</dbReference>
<evidence type="ECO:0000259" key="1">
    <source>
        <dbReference type="Pfam" id="PF03781"/>
    </source>
</evidence>
<dbReference type="GeneID" id="64967498"/>
<dbReference type="InterPro" id="IPR049050">
    <property type="entry name" value="nSTAND3"/>
</dbReference>
<evidence type="ECO:0000313" key="3">
    <source>
        <dbReference type="EMBL" id="BCS17493.1"/>
    </source>
</evidence>
<dbReference type="Pfam" id="PF20720">
    <property type="entry name" value="nSTAND3"/>
    <property type="match status" value="1"/>
</dbReference>
<evidence type="ECO:0000259" key="2">
    <source>
        <dbReference type="Pfam" id="PF20720"/>
    </source>
</evidence>
<dbReference type="Gene3D" id="3.90.1580.10">
    <property type="entry name" value="paralog of FGE (formylglycine-generating enzyme)"/>
    <property type="match status" value="1"/>
</dbReference>
<proteinExistence type="predicted"/>
<dbReference type="SUPFAM" id="SSF52540">
    <property type="entry name" value="P-loop containing nucleoside triphosphate hydrolases"/>
    <property type="match status" value="1"/>
</dbReference>
<dbReference type="EMBL" id="AP024443">
    <property type="protein sequence ID" value="BCS17493.1"/>
    <property type="molecule type" value="Genomic_DNA"/>
</dbReference>
<organism evidence="3 4">
    <name type="scientific">Aspergillus puulaauensis</name>
    <dbReference type="NCBI Taxonomy" id="1220207"/>
    <lineage>
        <taxon>Eukaryota</taxon>
        <taxon>Fungi</taxon>
        <taxon>Dikarya</taxon>
        <taxon>Ascomycota</taxon>
        <taxon>Pezizomycotina</taxon>
        <taxon>Eurotiomycetes</taxon>
        <taxon>Eurotiomycetidae</taxon>
        <taxon>Eurotiales</taxon>
        <taxon>Aspergillaceae</taxon>
        <taxon>Aspergillus</taxon>
    </lineage>
</organism>
<dbReference type="InterPro" id="IPR016187">
    <property type="entry name" value="CTDL_fold"/>
</dbReference>
<dbReference type="GO" id="GO:0120147">
    <property type="term" value="F:formylglycine-generating oxidase activity"/>
    <property type="evidence" value="ECO:0007669"/>
    <property type="project" value="TreeGrafter"/>
</dbReference>
<dbReference type="Pfam" id="PF03781">
    <property type="entry name" value="FGE-sulfatase"/>
    <property type="match status" value="1"/>
</dbReference>
<feature type="domain" description="Novel STAND NTPase 3" evidence="2">
    <location>
        <begin position="39"/>
        <end position="81"/>
    </location>
</feature>
<dbReference type="InterPro" id="IPR027417">
    <property type="entry name" value="P-loop_NTPase"/>
</dbReference>
<dbReference type="Gene3D" id="3.40.50.300">
    <property type="entry name" value="P-loop containing nucleotide triphosphate hydrolases"/>
    <property type="match status" value="1"/>
</dbReference>
<dbReference type="InterPro" id="IPR042095">
    <property type="entry name" value="SUMF_sf"/>
</dbReference>
<dbReference type="PANTHER" id="PTHR23150:SF19">
    <property type="entry name" value="FORMYLGLYCINE-GENERATING ENZYME"/>
    <property type="match status" value="1"/>
</dbReference>